<keyword evidence="4" id="KW-1185">Reference proteome</keyword>
<evidence type="ECO:0000313" key="4">
    <source>
        <dbReference type="Proteomes" id="UP001201262"/>
    </source>
</evidence>
<dbReference type="PANTHER" id="PTHR34814">
    <property type="entry name" value="NITROSOGUANIDINE RESISTANCE PROTEIN SNG1"/>
    <property type="match status" value="1"/>
</dbReference>
<keyword evidence="1" id="KW-0472">Membrane</keyword>
<feature type="transmembrane region" description="Helical" evidence="1">
    <location>
        <begin position="224"/>
        <end position="244"/>
    </location>
</feature>
<name>A0AAD4L110_9EURO</name>
<dbReference type="Proteomes" id="UP001201262">
    <property type="component" value="Unassembled WGS sequence"/>
</dbReference>
<protein>
    <submittedName>
        <fullName evidence="3">Nitrosoguanidine resistance protein SNG1</fullName>
    </submittedName>
</protein>
<reference evidence="3" key="1">
    <citation type="submission" date="2021-12" db="EMBL/GenBank/DDBJ databases">
        <title>Convergent genome expansion in fungi linked to evolution of root-endophyte symbiosis.</title>
        <authorList>
            <consortium name="DOE Joint Genome Institute"/>
            <person name="Ke Y.-H."/>
            <person name="Bonito G."/>
            <person name="Liao H.-L."/>
            <person name="Looney B."/>
            <person name="Rojas-Flechas A."/>
            <person name="Nash J."/>
            <person name="Hameed K."/>
            <person name="Schadt C."/>
            <person name="Martin F."/>
            <person name="Crous P.W."/>
            <person name="Miettinen O."/>
            <person name="Magnuson J.K."/>
            <person name="Labbe J."/>
            <person name="Jacobson D."/>
            <person name="Doktycz M.J."/>
            <person name="Veneault-Fourrey C."/>
            <person name="Kuo A."/>
            <person name="Mondo S."/>
            <person name="Calhoun S."/>
            <person name="Riley R."/>
            <person name="Ohm R."/>
            <person name="LaButti K."/>
            <person name="Andreopoulos B."/>
            <person name="Pangilinan J."/>
            <person name="Nolan M."/>
            <person name="Tritt A."/>
            <person name="Clum A."/>
            <person name="Lipzen A."/>
            <person name="Daum C."/>
            <person name="Barry K."/>
            <person name="Grigoriev I.V."/>
            <person name="Vilgalys R."/>
        </authorList>
    </citation>
    <scope>NUCLEOTIDE SEQUENCE</scope>
    <source>
        <strain evidence="3">PMI_201</strain>
    </source>
</reference>
<comment type="caution">
    <text evidence="3">The sequence shown here is derived from an EMBL/GenBank/DDBJ whole genome shotgun (WGS) entry which is preliminary data.</text>
</comment>
<dbReference type="EMBL" id="JAJTJA010000001">
    <property type="protein sequence ID" value="KAH8705588.1"/>
    <property type="molecule type" value="Genomic_DNA"/>
</dbReference>
<proteinExistence type="predicted"/>
<dbReference type="GeneID" id="70245209"/>
<evidence type="ECO:0000313" key="3">
    <source>
        <dbReference type="EMBL" id="KAH8705588.1"/>
    </source>
</evidence>
<dbReference type="InterPro" id="IPR053001">
    <property type="entry name" value="MNNG_permease-like"/>
</dbReference>
<feature type="transmembrane region" description="Helical" evidence="1">
    <location>
        <begin position="383"/>
        <end position="406"/>
    </location>
</feature>
<feature type="transmembrane region" description="Helical" evidence="1">
    <location>
        <begin position="264"/>
        <end position="289"/>
    </location>
</feature>
<dbReference type="InterPro" id="IPR022703">
    <property type="entry name" value="DUF3533"/>
</dbReference>
<sequence>MPFYPKAFHPERISILHASIRHSSLAVLRAAGINLILLQCLFLALFSYVFGSLSQQNTHVHNINIVFVDYDDDGLIGSAVREAYQQLEGPAFPSLVEQSPSQYPEPSTLFSTVCNIDYWGALYIAPNASTRLAAALTGSGVYNPDEVFTLIWNEARYPSTIDSALVNNLGVLLDMARISYSKLNGTQPILSMLNGTDPVAVATFANPWVLQSNNILPTTQGERLVFNTIMIILILLQEFFYVGIVNAILAKSQFYSRLASHHIVFFRLFISLIYTFIGSLCTAGAIWAFRYGWHVNANQFVLTWVVIWLFAHLNFLAFDVFTIWIPVQYVPMALVTWIVLNVTSILLPFELSPAFYKWAYAIPAHSVFQVLIDVWSSGCNPQLSYALPVLFAYEIVGLALTSIGVYRRAHYAGLAQEKVEKVIQSTGGEHPG</sequence>
<dbReference type="RefSeq" id="XP_046078209.1">
    <property type="nucleotide sequence ID" value="XM_046214922.1"/>
</dbReference>
<dbReference type="Pfam" id="PF12051">
    <property type="entry name" value="DUF3533"/>
    <property type="match status" value="1"/>
</dbReference>
<feature type="domain" description="DUF3533" evidence="2">
    <location>
        <begin position="34"/>
        <end position="397"/>
    </location>
</feature>
<accession>A0AAD4L110</accession>
<dbReference type="AlphaFoldDB" id="A0AAD4L110"/>
<evidence type="ECO:0000256" key="1">
    <source>
        <dbReference type="SAM" id="Phobius"/>
    </source>
</evidence>
<evidence type="ECO:0000259" key="2">
    <source>
        <dbReference type="Pfam" id="PF12051"/>
    </source>
</evidence>
<dbReference type="GO" id="GO:0016020">
    <property type="term" value="C:membrane"/>
    <property type="evidence" value="ECO:0007669"/>
    <property type="project" value="TreeGrafter"/>
</dbReference>
<dbReference type="PANTHER" id="PTHR34814:SF2">
    <property type="entry name" value="DUF3533 DOMAIN-CONTAINING PROTEIN"/>
    <property type="match status" value="1"/>
</dbReference>
<feature type="transmembrane region" description="Helical" evidence="1">
    <location>
        <begin position="301"/>
        <end position="325"/>
    </location>
</feature>
<gene>
    <name evidence="3" type="ORF">BGW36DRAFT_367840</name>
</gene>
<organism evidence="3 4">
    <name type="scientific">Talaromyces proteolyticus</name>
    <dbReference type="NCBI Taxonomy" id="1131652"/>
    <lineage>
        <taxon>Eukaryota</taxon>
        <taxon>Fungi</taxon>
        <taxon>Dikarya</taxon>
        <taxon>Ascomycota</taxon>
        <taxon>Pezizomycotina</taxon>
        <taxon>Eurotiomycetes</taxon>
        <taxon>Eurotiomycetidae</taxon>
        <taxon>Eurotiales</taxon>
        <taxon>Trichocomaceae</taxon>
        <taxon>Talaromyces</taxon>
        <taxon>Talaromyces sect. Bacilispori</taxon>
    </lineage>
</organism>
<keyword evidence="1" id="KW-0812">Transmembrane</keyword>
<feature type="transmembrane region" description="Helical" evidence="1">
    <location>
        <begin position="331"/>
        <end position="351"/>
    </location>
</feature>
<keyword evidence="1" id="KW-1133">Transmembrane helix</keyword>